<comment type="caution">
    <text evidence="1">The sequence shown here is derived from an EMBL/GenBank/DDBJ whole genome shotgun (WGS) entry which is preliminary data.</text>
</comment>
<reference evidence="2" key="1">
    <citation type="submission" date="2019-01" db="EMBL/GenBank/DDBJ databases">
        <title>Gri0909 isolated from a small marine red alga.</title>
        <authorList>
            <person name="Kim J."/>
            <person name="Jeong S.E."/>
            <person name="Jeon C.O."/>
        </authorList>
    </citation>
    <scope>NUCLEOTIDE SEQUENCE [LARGE SCALE GENOMIC DNA]</scope>
    <source>
        <strain evidence="2">Gri0909</strain>
    </source>
</reference>
<keyword evidence="2" id="KW-1185">Reference proteome</keyword>
<name>A0A3S2W272_9PROT</name>
<dbReference type="Proteomes" id="UP000287447">
    <property type="component" value="Unassembled WGS sequence"/>
</dbReference>
<dbReference type="EMBL" id="SADE01000004">
    <property type="protein sequence ID" value="RVU33928.1"/>
    <property type="molecule type" value="Genomic_DNA"/>
</dbReference>
<protein>
    <submittedName>
        <fullName evidence="1">Uncharacterized protein</fullName>
    </submittedName>
</protein>
<gene>
    <name evidence="1" type="ORF">EOI86_22635</name>
</gene>
<dbReference type="OrthoDB" id="505455at2"/>
<proteinExistence type="predicted"/>
<dbReference type="AlphaFoldDB" id="A0A3S2W272"/>
<evidence type="ECO:0000313" key="1">
    <source>
        <dbReference type="EMBL" id="RVU33928.1"/>
    </source>
</evidence>
<dbReference type="RefSeq" id="WP_127767958.1">
    <property type="nucleotide sequence ID" value="NZ_SADE01000004.1"/>
</dbReference>
<organism evidence="1 2">
    <name type="scientific">Hwanghaeella grinnelliae</name>
    <dbReference type="NCBI Taxonomy" id="2500179"/>
    <lineage>
        <taxon>Bacteria</taxon>
        <taxon>Pseudomonadati</taxon>
        <taxon>Pseudomonadota</taxon>
        <taxon>Alphaproteobacteria</taxon>
        <taxon>Rhodospirillales</taxon>
        <taxon>Rhodospirillaceae</taxon>
        <taxon>Hwanghaeella</taxon>
    </lineage>
</organism>
<accession>A0A3S2W272</accession>
<sequence>MGEHHVLCLGGTGAKFGEALIHLTACGLSKGSLKIHIIDQDLNNKNVNALRTLAESASGAKRIFPNSGKENFPYFRTDIQVGPPYALIKHGQVQFKDIYTNSDGINNIKSFPSDIILRSLFSKKSQEQELAIGFNASAQIGAAVFDQELNLNANGLGKHLSDILRQADQSRNGSDDRVSVTLLGSAFGGTGSSGLPMISQFIRDYIRDESLRIRLNAVVATNYFRISDVNTEFGPRGAYSTSLGLRHLMYLDGWYRQTKQCCLWDSLYLVGQSREAGFPPDGSGGGPDQHNIPHGVELIGGLAACAASLEDEDPDVTNETLRLALHEHSDRIEWDDIPNVSDDLDTATAIQTFAMWLVLIQRLIFPMLQAQEDGVQANYAPLNRHFRGRDFDQSEVQAVSTYADRFFSWIVSMEKSHNEWMSSDEPSIGNGLRWSLLGLHRFFRPTGTLLNQVSVEKEMLRSTVTKDNDGAFDDCFVRWQKDLLSIKDSASADKLSLAIRMLQRDDNSNVMLDVLAKLGTLPPVAREHRRGVNSLGIKLWQAIQRRT</sequence>
<evidence type="ECO:0000313" key="2">
    <source>
        <dbReference type="Proteomes" id="UP000287447"/>
    </source>
</evidence>